<evidence type="ECO:0000313" key="2">
    <source>
        <dbReference type="Proteomes" id="UP000248329"/>
    </source>
</evidence>
<dbReference type="EMBL" id="PQXF01000002">
    <property type="protein sequence ID" value="PXF62019.1"/>
    <property type="molecule type" value="Genomic_DNA"/>
</dbReference>
<sequence length="467" mass="48785">MKRRMPLFISVLLIMVLTACTSASEVKIMASDGAAYDQFGYSVSISGDYTIAGARGDDGVGNASGSAYIWKRDGTGWNEQAKITASDGKAYDYFGDSVSISGDYAIVGAGCDDDNGNASGSAYIWKRDRTGWNEQAKITASDGKAYDYFGDSVSISGDYAIVGAPWADDSGDRSGSAYIFEYNGTGWNEQAKITASDGAAYDLFGYSVSISGDHAIVGAQRDGDNGIRSGSAYIFEYNGTTWNEEAKITANDGAEYDYFGISVSISGDTIIVGAPHDDGSGSSSGSAYIFAYNGTAWNEEAKITANDGAAYDLFGYSVSISGDYTIVSACGDDDNGNLSGSAYIFEYNGAAWNEQVKITASDGEEDDQFSCMVSISGDYVLVGAHGEDSRGTLSGSAYIYDIQTYEPPITGDLNGDDLLTPADAVIALQMAAGSCEPTTAADISDGGVVNSLDALMILQAAVGAIML</sequence>
<reference evidence="1" key="1">
    <citation type="submission" date="2018-01" db="EMBL/GenBank/DDBJ databases">
        <authorList>
            <person name="Krukenberg V."/>
        </authorList>
    </citation>
    <scope>NUCLEOTIDE SEQUENCE</scope>
    <source>
        <strain evidence="1">E20ANME2</strain>
    </source>
</reference>
<organism evidence="1 2">
    <name type="scientific">Candidatus Methanogaster sp</name>
    <dbReference type="NCBI Taxonomy" id="3386292"/>
    <lineage>
        <taxon>Archaea</taxon>
        <taxon>Methanobacteriati</taxon>
        <taxon>Methanobacteriota</taxon>
        <taxon>Stenosarchaea group</taxon>
        <taxon>Methanomicrobia</taxon>
        <taxon>Methanosarcinales</taxon>
        <taxon>ANME-2 cluster</taxon>
        <taxon>Candidatus Methanogasteraceae</taxon>
        <taxon>Candidatus Methanogaster</taxon>
    </lineage>
</organism>
<protein>
    <submittedName>
        <fullName evidence="1">Uncharacterized protein</fullName>
    </submittedName>
</protein>
<evidence type="ECO:0000313" key="1">
    <source>
        <dbReference type="EMBL" id="PXF62019.1"/>
    </source>
</evidence>
<accession>A0AC61L6R2</accession>
<gene>
    <name evidence="1" type="ORF">C4B59_02020</name>
</gene>
<dbReference type="Proteomes" id="UP000248329">
    <property type="component" value="Unassembled WGS sequence"/>
</dbReference>
<comment type="caution">
    <text evidence="1">The sequence shown here is derived from an EMBL/GenBank/DDBJ whole genome shotgun (WGS) entry which is preliminary data.</text>
</comment>
<proteinExistence type="predicted"/>
<name>A0AC61L6R2_9EURY</name>